<organism evidence="1 2">
    <name type="scientific">Nonomuraea africana</name>
    <dbReference type="NCBI Taxonomy" id="46171"/>
    <lineage>
        <taxon>Bacteria</taxon>
        <taxon>Bacillati</taxon>
        <taxon>Actinomycetota</taxon>
        <taxon>Actinomycetes</taxon>
        <taxon>Streptosporangiales</taxon>
        <taxon>Streptosporangiaceae</taxon>
        <taxon>Nonomuraea</taxon>
    </lineage>
</organism>
<proteinExistence type="predicted"/>
<gene>
    <name evidence="1" type="ORF">H4W81_005034</name>
</gene>
<evidence type="ECO:0000313" key="1">
    <source>
        <dbReference type="EMBL" id="MBE1562255.1"/>
    </source>
</evidence>
<dbReference type="Proteomes" id="UP000661607">
    <property type="component" value="Unassembled WGS sequence"/>
</dbReference>
<name>A0ABR9KJW0_9ACTN</name>
<reference evidence="1 2" key="1">
    <citation type="submission" date="2020-10" db="EMBL/GenBank/DDBJ databases">
        <title>Sequencing the genomes of 1000 actinobacteria strains.</title>
        <authorList>
            <person name="Klenk H.-P."/>
        </authorList>
    </citation>
    <scope>NUCLEOTIDE SEQUENCE [LARGE SCALE GENOMIC DNA]</scope>
    <source>
        <strain evidence="1 2">DSM 43748</strain>
    </source>
</reference>
<evidence type="ECO:0000313" key="2">
    <source>
        <dbReference type="Proteomes" id="UP000661607"/>
    </source>
</evidence>
<keyword evidence="2" id="KW-1185">Reference proteome</keyword>
<comment type="caution">
    <text evidence="1">The sequence shown here is derived from an EMBL/GenBank/DDBJ whole genome shotgun (WGS) entry which is preliminary data.</text>
</comment>
<evidence type="ECO:0008006" key="3">
    <source>
        <dbReference type="Google" id="ProtNLM"/>
    </source>
</evidence>
<sequence>MMGRIAAAALIGWVITWWGPVHAGTSLVEASGTYEEEWYQRPVVRGELFTFAGQCGRVTVEMTYQTNPAYYIKQWRSSGDVCSYPAASQTTPFAIEFDAPTPSVDTITVTVCRWTMWEPVACGAPSTIYTRP</sequence>
<dbReference type="RefSeq" id="WP_192777015.1">
    <property type="nucleotide sequence ID" value="NZ_BAAASY010000002.1"/>
</dbReference>
<protein>
    <recommendedName>
        <fullName evidence="3">Secreted protein</fullName>
    </recommendedName>
</protein>
<dbReference type="EMBL" id="JADBEF010000001">
    <property type="protein sequence ID" value="MBE1562255.1"/>
    <property type="molecule type" value="Genomic_DNA"/>
</dbReference>
<accession>A0ABR9KJW0</accession>